<name>A0A917P7K3_9ACTN</name>
<reference evidence="2" key="2">
    <citation type="submission" date="2020-09" db="EMBL/GenBank/DDBJ databases">
        <authorList>
            <person name="Sun Q."/>
            <person name="Ohkuma M."/>
        </authorList>
    </citation>
    <scope>NUCLEOTIDE SEQUENCE</scope>
    <source>
        <strain evidence="2">JCM 3086</strain>
    </source>
</reference>
<organism evidence="2 3">
    <name type="scientific">Streptomyces brasiliensis</name>
    <dbReference type="NCBI Taxonomy" id="1954"/>
    <lineage>
        <taxon>Bacteria</taxon>
        <taxon>Bacillati</taxon>
        <taxon>Actinomycetota</taxon>
        <taxon>Actinomycetes</taxon>
        <taxon>Kitasatosporales</taxon>
        <taxon>Streptomycetaceae</taxon>
        <taxon>Streptomyces</taxon>
    </lineage>
</organism>
<evidence type="ECO:0000313" key="2">
    <source>
        <dbReference type="EMBL" id="GGJ65609.1"/>
    </source>
</evidence>
<dbReference type="SUPFAM" id="SSF53098">
    <property type="entry name" value="Ribonuclease H-like"/>
    <property type="match status" value="1"/>
</dbReference>
<dbReference type="RefSeq" id="WP_189317110.1">
    <property type="nucleotide sequence ID" value="NZ_BMQA01000086.1"/>
</dbReference>
<dbReference type="EMBL" id="BMQA01000086">
    <property type="protein sequence ID" value="GGJ65609.1"/>
    <property type="molecule type" value="Genomic_DNA"/>
</dbReference>
<sequence>MKDESPADGFTHWLVLRRSLHPNRRGKDGRLHREITYFLAHAPAGATLSQIIARAGGHWQIEEDNEINKQLVGLARYQVRKWTPWHRHVTACMLATAFLSVQHATLSNTDTDTEHDLTAGKDQVTSESEAAGQSTVRFCGPPATPSGTAWPPPDSIPGCSTRG</sequence>
<dbReference type="Proteomes" id="UP000657574">
    <property type="component" value="Unassembled WGS sequence"/>
</dbReference>
<evidence type="ECO:0000313" key="3">
    <source>
        <dbReference type="Proteomes" id="UP000657574"/>
    </source>
</evidence>
<evidence type="ECO:0008006" key="4">
    <source>
        <dbReference type="Google" id="ProtNLM"/>
    </source>
</evidence>
<evidence type="ECO:0000256" key="1">
    <source>
        <dbReference type="SAM" id="MobiDB-lite"/>
    </source>
</evidence>
<protein>
    <recommendedName>
        <fullName evidence="4">Transposase</fullName>
    </recommendedName>
</protein>
<reference evidence="2" key="1">
    <citation type="journal article" date="2014" name="Int. J. Syst. Evol. Microbiol.">
        <title>Complete genome sequence of Corynebacterium casei LMG S-19264T (=DSM 44701T), isolated from a smear-ripened cheese.</title>
        <authorList>
            <consortium name="US DOE Joint Genome Institute (JGI-PGF)"/>
            <person name="Walter F."/>
            <person name="Albersmeier A."/>
            <person name="Kalinowski J."/>
            <person name="Ruckert C."/>
        </authorList>
    </citation>
    <scope>NUCLEOTIDE SEQUENCE</scope>
    <source>
        <strain evidence="2">JCM 3086</strain>
    </source>
</reference>
<feature type="region of interest" description="Disordered" evidence="1">
    <location>
        <begin position="125"/>
        <end position="163"/>
    </location>
</feature>
<feature type="compositionally biased region" description="Polar residues" evidence="1">
    <location>
        <begin position="125"/>
        <end position="136"/>
    </location>
</feature>
<proteinExistence type="predicted"/>
<dbReference type="AlphaFoldDB" id="A0A917P7K3"/>
<dbReference type="InterPro" id="IPR012337">
    <property type="entry name" value="RNaseH-like_sf"/>
</dbReference>
<comment type="caution">
    <text evidence="2">The sequence shown here is derived from an EMBL/GenBank/DDBJ whole genome shotgun (WGS) entry which is preliminary data.</text>
</comment>
<keyword evidence="3" id="KW-1185">Reference proteome</keyword>
<accession>A0A917P7K3</accession>
<gene>
    <name evidence="2" type="ORF">GCM10010121_090300</name>
</gene>